<evidence type="ECO:0000256" key="2">
    <source>
        <dbReference type="SAM" id="MobiDB-lite"/>
    </source>
</evidence>
<evidence type="ECO:0000313" key="4">
    <source>
        <dbReference type="Proteomes" id="UP000298061"/>
    </source>
</evidence>
<dbReference type="AlphaFoldDB" id="A0A4Z0A8B9"/>
<gene>
    <name evidence="3" type="ORF">EWM64_g1830</name>
</gene>
<dbReference type="STRING" id="135208.A0A4Z0A8B9"/>
<keyword evidence="1" id="KW-0175">Coiled coil</keyword>
<evidence type="ECO:0000313" key="3">
    <source>
        <dbReference type="EMBL" id="TFY82179.1"/>
    </source>
</evidence>
<keyword evidence="4" id="KW-1185">Reference proteome</keyword>
<accession>A0A4Z0A8B9</accession>
<reference evidence="3 4" key="1">
    <citation type="submission" date="2019-02" db="EMBL/GenBank/DDBJ databases">
        <title>Genome sequencing of the rare red list fungi Hericium alpestre (H. flagellum).</title>
        <authorList>
            <person name="Buettner E."/>
            <person name="Kellner H."/>
        </authorList>
    </citation>
    <scope>NUCLEOTIDE SEQUENCE [LARGE SCALE GENOMIC DNA]</scope>
    <source>
        <strain evidence="3 4">DSM 108284</strain>
    </source>
</reference>
<dbReference type="Gene3D" id="1.10.287.1490">
    <property type="match status" value="1"/>
</dbReference>
<sequence length="622" mass="70303">MLLLKYQTDVGRLKSELARAQKENADHIQRTDKLKKQQDASDARIKELKQTNFADQATIKDLRGKLRSAENERAQLQSKQDDIGGAKRALQDLETKRREEARRHEQRITELEKSLASEKRNREAADKKVRELQTKLDEDTAQSREDVRRLESQAKDVQTAKQEAIQSLQAFRDEASEKQEEMLSQIDSLRSTLQRMAAEYGRIASSTVPKATHDVLKNEHAALQIRSWRLERKLANAEGQVIEVANLVRQTKDDNDMLRSLLAASDEAAAFYSSTCKWMQTNPQDTTKSSPEEGLQAQICDAQMDAIHYQLEVRDTLLCIAEGCSQLSSGLSADILSSYRSLVLQLDQEHVIIKKLTRDLDTIKSSRDVLSADLKSLRAEHEANLGRLGELTASLAASEASVLALTDEARTAESRLSEAHVGHEKALKKDRETIQRLSTTIHQHKIAEEALRAEIDQLTSELTDAERYQEAYYNLAEEVESLIARNQLAEDEAARLSKFNVEILSHNNPAQRIMYLDRVRRELAEVRQDLLSMTRDRDAVLTHSETLQHELDTYKSVSAGAEKPRTTVTRVTRIPLGMQSTNVTLAPARSIGSSVSKRSHMPTYDIQDEMTLDELTGTWDEP</sequence>
<feature type="region of interest" description="Disordered" evidence="2">
    <location>
        <begin position="93"/>
        <end position="147"/>
    </location>
</feature>
<dbReference type="OrthoDB" id="419631at2759"/>
<name>A0A4Z0A8B9_9AGAM</name>
<comment type="caution">
    <text evidence="3">The sequence shown here is derived from an EMBL/GenBank/DDBJ whole genome shotgun (WGS) entry which is preliminary data.</text>
</comment>
<organism evidence="3 4">
    <name type="scientific">Hericium alpestre</name>
    <dbReference type="NCBI Taxonomy" id="135208"/>
    <lineage>
        <taxon>Eukaryota</taxon>
        <taxon>Fungi</taxon>
        <taxon>Dikarya</taxon>
        <taxon>Basidiomycota</taxon>
        <taxon>Agaricomycotina</taxon>
        <taxon>Agaricomycetes</taxon>
        <taxon>Russulales</taxon>
        <taxon>Hericiaceae</taxon>
        <taxon>Hericium</taxon>
    </lineage>
</organism>
<feature type="coiled-coil region" evidence="1">
    <location>
        <begin position="441"/>
        <end position="492"/>
    </location>
</feature>
<evidence type="ECO:0000256" key="1">
    <source>
        <dbReference type="SAM" id="Coils"/>
    </source>
</evidence>
<dbReference type="EMBL" id="SFCI01000134">
    <property type="protein sequence ID" value="TFY82179.1"/>
    <property type="molecule type" value="Genomic_DNA"/>
</dbReference>
<dbReference type="Proteomes" id="UP000298061">
    <property type="component" value="Unassembled WGS sequence"/>
</dbReference>
<protein>
    <submittedName>
        <fullName evidence="3">Uncharacterized protein</fullName>
    </submittedName>
</protein>
<proteinExistence type="predicted"/>